<evidence type="ECO:0000256" key="4">
    <source>
        <dbReference type="ARBA" id="ARBA00022519"/>
    </source>
</evidence>
<feature type="domain" description="Prepilin type IV endopeptidase peptidase" evidence="11">
    <location>
        <begin position="125"/>
        <end position="235"/>
    </location>
</feature>
<evidence type="ECO:0000259" key="12">
    <source>
        <dbReference type="Pfam" id="PF06750"/>
    </source>
</evidence>
<dbReference type="Pfam" id="PF06750">
    <property type="entry name" value="A24_N_bact"/>
    <property type="match status" value="1"/>
</dbReference>
<dbReference type="InterPro" id="IPR050882">
    <property type="entry name" value="Prepilin_peptidase/N-MTase"/>
</dbReference>
<dbReference type="GO" id="GO:0008168">
    <property type="term" value="F:methyltransferase activity"/>
    <property type="evidence" value="ECO:0007669"/>
    <property type="project" value="UniProtKB-KW"/>
</dbReference>
<keyword evidence="4" id="KW-0997">Cell inner membrane</keyword>
<evidence type="ECO:0000256" key="9">
    <source>
        <dbReference type="RuleBase" id="RU003794"/>
    </source>
</evidence>
<dbReference type="PANTHER" id="PTHR30487:SF0">
    <property type="entry name" value="PREPILIN LEADER PEPTIDASE_N-METHYLTRANSFERASE-RELATED"/>
    <property type="match status" value="1"/>
</dbReference>
<dbReference type="EC" id="3.4.23.43" evidence="9"/>
<dbReference type="GO" id="GO:0006465">
    <property type="term" value="P:signal peptide processing"/>
    <property type="evidence" value="ECO:0007669"/>
    <property type="project" value="TreeGrafter"/>
</dbReference>
<dbReference type="PRINTS" id="PR00864">
    <property type="entry name" value="PREPILNPTASE"/>
</dbReference>
<evidence type="ECO:0000256" key="6">
    <source>
        <dbReference type="ARBA" id="ARBA00022989"/>
    </source>
</evidence>
<dbReference type="Gene3D" id="1.20.120.1220">
    <property type="match status" value="1"/>
</dbReference>
<feature type="transmembrane region" description="Helical" evidence="10">
    <location>
        <begin position="170"/>
        <end position="192"/>
    </location>
</feature>
<evidence type="ECO:0000256" key="10">
    <source>
        <dbReference type="SAM" id="Phobius"/>
    </source>
</evidence>
<evidence type="ECO:0000313" key="13">
    <source>
        <dbReference type="EMBL" id="RZS56451.1"/>
    </source>
</evidence>
<dbReference type="GO" id="GO:0004190">
    <property type="term" value="F:aspartic-type endopeptidase activity"/>
    <property type="evidence" value="ECO:0007669"/>
    <property type="project" value="UniProtKB-EC"/>
</dbReference>
<reference evidence="13 14" key="1">
    <citation type="journal article" date="2015" name="Stand. Genomic Sci.">
        <title>Genomic Encyclopedia of Bacterial and Archaeal Type Strains, Phase III: the genomes of soil and plant-associated and newly described type strains.</title>
        <authorList>
            <person name="Whitman W.B."/>
            <person name="Woyke T."/>
            <person name="Klenk H.P."/>
            <person name="Zhou Y."/>
            <person name="Lilburn T.G."/>
            <person name="Beck B.J."/>
            <person name="De Vos P."/>
            <person name="Vandamme P."/>
            <person name="Eisen J.A."/>
            <person name="Garrity G."/>
            <person name="Hugenholtz P."/>
            <person name="Kyrpides N.C."/>
        </authorList>
    </citation>
    <scope>NUCLEOTIDE SEQUENCE [LARGE SCALE GENOMIC DNA]</scope>
    <source>
        <strain evidence="13 14">CV2</strain>
    </source>
</reference>
<dbReference type="RefSeq" id="WP_130485696.1">
    <property type="nucleotide sequence ID" value="NZ_SGWW01000003.1"/>
</dbReference>
<evidence type="ECO:0000259" key="11">
    <source>
        <dbReference type="Pfam" id="PF01478"/>
    </source>
</evidence>
<feature type="transmembrane region" description="Helical" evidence="10">
    <location>
        <begin position="86"/>
        <end position="109"/>
    </location>
</feature>
<dbReference type="Pfam" id="PF01478">
    <property type="entry name" value="Peptidase_A24"/>
    <property type="match status" value="1"/>
</dbReference>
<comment type="subcellular location">
    <subcellularLocation>
        <location evidence="1">Cell inner membrane</location>
        <topology evidence="1">Multi-pass membrane protein</topology>
    </subcellularLocation>
    <subcellularLocation>
        <location evidence="9">Cell membrane</location>
        <topology evidence="9">Multi-pass membrane protein</topology>
    </subcellularLocation>
</comment>
<evidence type="ECO:0000256" key="7">
    <source>
        <dbReference type="ARBA" id="ARBA00023136"/>
    </source>
</evidence>
<feature type="transmembrane region" description="Helical" evidence="10">
    <location>
        <begin position="115"/>
        <end position="134"/>
    </location>
</feature>
<keyword evidence="9" id="KW-0378">Hydrolase</keyword>
<comment type="similarity">
    <text evidence="2 8">Belongs to the peptidase A24 family.</text>
</comment>
<comment type="function">
    <text evidence="9">Plays an essential role in type IV pili and type II pseudopili formation by proteolytically removing the leader sequence from substrate proteins and subsequently monomethylating the alpha-amino group of the newly exposed N-terminal phenylalanine.</text>
</comment>
<dbReference type="InterPro" id="IPR014032">
    <property type="entry name" value="Peptidase_A24A_bac"/>
</dbReference>
<comment type="caution">
    <text evidence="13">The sequence shown here is derived from an EMBL/GenBank/DDBJ whole genome shotgun (WGS) entry which is preliminary data.</text>
</comment>
<proteinExistence type="inferred from homology"/>
<feature type="domain" description="Prepilin peptidase A24 N-terminal" evidence="12">
    <location>
        <begin position="16"/>
        <end position="97"/>
    </location>
</feature>
<feature type="transmembrane region" description="Helical" evidence="10">
    <location>
        <begin position="146"/>
        <end position="164"/>
    </location>
</feature>
<dbReference type="AlphaFoldDB" id="A0A4Q7LQ47"/>
<keyword evidence="9" id="KW-0511">Multifunctional enzyme</keyword>
<organism evidence="13 14">
    <name type="scientific">Microcella putealis</name>
    <dbReference type="NCBI Taxonomy" id="337005"/>
    <lineage>
        <taxon>Bacteria</taxon>
        <taxon>Bacillati</taxon>
        <taxon>Actinomycetota</taxon>
        <taxon>Actinomycetes</taxon>
        <taxon>Micrococcales</taxon>
        <taxon>Microbacteriaceae</taxon>
        <taxon>Microcella</taxon>
    </lineage>
</organism>
<accession>A0A4Q7LQ47</accession>
<evidence type="ECO:0000256" key="8">
    <source>
        <dbReference type="RuleBase" id="RU003793"/>
    </source>
</evidence>
<keyword evidence="9 13" id="KW-0489">Methyltransferase</keyword>
<keyword evidence="7 10" id="KW-0472">Membrane</keyword>
<evidence type="ECO:0000256" key="1">
    <source>
        <dbReference type="ARBA" id="ARBA00004429"/>
    </source>
</evidence>
<protein>
    <recommendedName>
        <fullName evidence="9">Prepilin leader peptidase/N-methyltransferase</fullName>
        <ecNumber evidence="9">2.1.1.-</ecNumber>
        <ecNumber evidence="9">3.4.23.43</ecNumber>
    </recommendedName>
</protein>
<evidence type="ECO:0000256" key="5">
    <source>
        <dbReference type="ARBA" id="ARBA00022692"/>
    </source>
</evidence>
<evidence type="ECO:0000313" key="14">
    <source>
        <dbReference type="Proteomes" id="UP000293519"/>
    </source>
</evidence>
<gene>
    <name evidence="13" type="ORF">EV141_1915</name>
</gene>
<evidence type="ECO:0000256" key="2">
    <source>
        <dbReference type="ARBA" id="ARBA00005801"/>
    </source>
</evidence>
<dbReference type="InterPro" id="IPR000045">
    <property type="entry name" value="Prepilin_IV_endopep_pep"/>
</dbReference>
<keyword evidence="6 10" id="KW-1133">Transmembrane helix</keyword>
<keyword evidence="14" id="KW-1185">Reference proteome</keyword>
<keyword evidence="5 9" id="KW-0812">Transmembrane</keyword>
<feature type="transmembrane region" description="Helical" evidence="10">
    <location>
        <begin position="6"/>
        <end position="29"/>
    </location>
</feature>
<name>A0A4Q7LQ47_9MICO</name>
<sequence length="280" mass="28296">MSDPTFVAVLVGLSGVLGLAVGSFLNVVVHRVPAGASIVSPPSACPNCETPIRKRDNVPVLSWLVLRGKCRDCAAPISARYPLVELGTAALVVVAALVAAPALATATSIPETIAASAWFLALAWFAAASVALTAIDLDTHRLPNAIVYPTILMSLGTGLIAAGVTLDAALAVRVLGGALALSGGYLLLALAWKGGMGLGDVKLAVAIGALLGWVGWGALAVGAFAAFFVGGLVALALMVARRVDRRGGIPFGPWMLAGAWIGIIAGPSLFDGYLDLVGLA</sequence>
<dbReference type="Proteomes" id="UP000293519">
    <property type="component" value="Unassembled WGS sequence"/>
</dbReference>
<dbReference type="PANTHER" id="PTHR30487">
    <property type="entry name" value="TYPE 4 PREPILIN-LIKE PROTEINS LEADER PEPTIDE-PROCESSING ENZYME"/>
    <property type="match status" value="1"/>
</dbReference>
<dbReference type="EC" id="2.1.1.-" evidence="9"/>
<dbReference type="EMBL" id="SGWW01000003">
    <property type="protein sequence ID" value="RZS56451.1"/>
    <property type="molecule type" value="Genomic_DNA"/>
</dbReference>
<evidence type="ECO:0000256" key="3">
    <source>
        <dbReference type="ARBA" id="ARBA00022475"/>
    </source>
</evidence>
<feature type="transmembrane region" description="Helical" evidence="10">
    <location>
        <begin position="222"/>
        <end position="239"/>
    </location>
</feature>
<keyword evidence="9 13" id="KW-0808">Transferase</keyword>
<feature type="transmembrane region" description="Helical" evidence="10">
    <location>
        <begin position="251"/>
        <end position="270"/>
    </location>
</feature>
<dbReference type="OrthoDB" id="2087435at2"/>
<keyword evidence="9" id="KW-0645">Protease</keyword>
<comment type="catalytic activity">
    <reaction evidence="9">
        <text>Typically cleaves a -Gly-|-Phe- bond to release an N-terminal, basic peptide of 5-8 residues from type IV prepilin, and then N-methylates the new N-terminal amino group, the methyl donor being S-adenosyl-L-methionine.</text>
        <dbReference type="EC" id="3.4.23.43"/>
    </reaction>
</comment>
<dbReference type="InterPro" id="IPR010627">
    <property type="entry name" value="Prepilin_pept_A24_N"/>
</dbReference>
<dbReference type="GO" id="GO:0032259">
    <property type="term" value="P:methylation"/>
    <property type="evidence" value="ECO:0007669"/>
    <property type="project" value="UniProtKB-KW"/>
</dbReference>
<keyword evidence="3" id="KW-1003">Cell membrane</keyword>
<dbReference type="GO" id="GO:0005886">
    <property type="term" value="C:plasma membrane"/>
    <property type="evidence" value="ECO:0007669"/>
    <property type="project" value="UniProtKB-SubCell"/>
</dbReference>